<dbReference type="AlphaFoldDB" id="A0A815GP31"/>
<sequence length="373" mass="44094">MEHSCVRLDDLPDEILLIIFQKLNNCDVLYSFMGLNERLDTILYDKIFTRNLSLIKYVHRSSYQFNIILDRFSLEILPKINDKIERLSIESSFIKRILLATNYPNLHALDLYEFEPETASTLFRDGSYLVNQFQNQISSIFIKLKPRKQRIDELGYTTQDNNIFIFIRICILFKNLQYLNFSSYCNYEQLAFSSTAPTEFSSNLLELHVVVRNILDCLCLLNGQFNQLHTFYVTILPYNSIHGPIIDGDNLENNIINHMTRLNKFTFNICSVICLDQLINVPLNEDIKYSFRNFQNNQIISSVDYFSRTGLLYCHVYSYPYTWTFYHNIANNFPGGLFKCVREISLYDDCPFEHDFFIRITQSFPFCYKINYT</sequence>
<evidence type="ECO:0000313" key="2">
    <source>
        <dbReference type="EMBL" id="CAF1340729.1"/>
    </source>
</evidence>
<proteinExistence type="predicted"/>
<evidence type="ECO:0000313" key="3">
    <source>
        <dbReference type="Proteomes" id="UP000663882"/>
    </source>
</evidence>
<evidence type="ECO:0000259" key="1">
    <source>
        <dbReference type="PROSITE" id="PS50181"/>
    </source>
</evidence>
<dbReference type="InterPro" id="IPR001810">
    <property type="entry name" value="F-box_dom"/>
</dbReference>
<comment type="caution">
    <text evidence="2">The sequence shown here is derived from an EMBL/GenBank/DDBJ whole genome shotgun (WGS) entry which is preliminary data.</text>
</comment>
<feature type="domain" description="F-box" evidence="1">
    <location>
        <begin position="5"/>
        <end position="52"/>
    </location>
</feature>
<protein>
    <recommendedName>
        <fullName evidence="1">F-box domain-containing protein</fullName>
    </recommendedName>
</protein>
<dbReference type="PROSITE" id="PS50181">
    <property type="entry name" value="FBOX"/>
    <property type="match status" value="1"/>
</dbReference>
<dbReference type="EMBL" id="CAJNOO010003509">
    <property type="protein sequence ID" value="CAF1340729.1"/>
    <property type="molecule type" value="Genomic_DNA"/>
</dbReference>
<name>A0A815GP31_9BILA</name>
<dbReference type="Proteomes" id="UP000663882">
    <property type="component" value="Unassembled WGS sequence"/>
</dbReference>
<organism evidence="2 3">
    <name type="scientific">Rotaria sordida</name>
    <dbReference type="NCBI Taxonomy" id="392033"/>
    <lineage>
        <taxon>Eukaryota</taxon>
        <taxon>Metazoa</taxon>
        <taxon>Spiralia</taxon>
        <taxon>Gnathifera</taxon>
        <taxon>Rotifera</taxon>
        <taxon>Eurotatoria</taxon>
        <taxon>Bdelloidea</taxon>
        <taxon>Philodinida</taxon>
        <taxon>Philodinidae</taxon>
        <taxon>Rotaria</taxon>
    </lineage>
</organism>
<accession>A0A815GP31</accession>
<reference evidence="2" key="1">
    <citation type="submission" date="2021-02" db="EMBL/GenBank/DDBJ databases">
        <authorList>
            <person name="Nowell W R."/>
        </authorList>
    </citation>
    <scope>NUCLEOTIDE SEQUENCE</scope>
</reference>
<gene>
    <name evidence="2" type="ORF">RFH988_LOCUS31766</name>
</gene>
<dbReference type="OrthoDB" id="10049268at2759"/>